<accession>A0A813NUZ1</accession>
<dbReference type="GO" id="GO:0000981">
    <property type="term" value="F:DNA-binding transcription factor activity, RNA polymerase II-specific"/>
    <property type="evidence" value="ECO:0007669"/>
    <property type="project" value="TreeGrafter"/>
</dbReference>
<evidence type="ECO:0000256" key="5">
    <source>
        <dbReference type="ARBA" id="ARBA00023163"/>
    </source>
</evidence>
<keyword evidence="4" id="KW-0238">DNA-binding</keyword>
<evidence type="ECO:0000313" key="11">
    <source>
        <dbReference type="Proteomes" id="UP000663829"/>
    </source>
</evidence>
<evidence type="ECO:0000256" key="4">
    <source>
        <dbReference type="ARBA" id="ARBA00023125"/>
    </source>
</evidence>
<feature type="region of interest" description="Disordered" evidence="7">
    <location>
        <begin position="70"/>
        <end position="97"/>
    </location>
</feature>
<protein>
    <recommendedName>
        <fullName evidence="8">BZIP domain-containing protein</fullName>
    </recommendedName>
</protein>
<feature type="compositionally biased region" description="Low complexity" evidence="7">
    <location>
        <begin position="78"/>
        <end position="88"/>
    </location>
</feature>
<dbReference type="Proteomes" id="UP000681722">
    <property type="component" value="Unassembled WGS sequence"/>
</dbReference>
<dbReference type="InterPro" id="IPR004827">
    <property type="entry name" value="bZIP"/>
</dbReference>
<keyword evidence="5" id="KW-0804">Transcription</keyword>
<dbReference type="CDD" id="cd14695">
    <property type="entry name" value="bZIP_HLF"/>
    <property type="match status" value="1"/>
</dbReference>
<feature type="compositionally biased region" description="Low complexity" evidence="7">
    <location>
        <begin position="181"/>
        <end position="193"/>
    </location>
</feature>
<dbReference type="PANTHER" id="PTHR11988">
    <property type="entry name" value="THYROTROPH EMBRYONIC FACTOR RELATED"/>
    <property type="match status" value="1"/>
</dbReference>
<dbReference type="PANTHER" id="PTHR11988:SF56">
    <property type="entry name" value="TRANSCRIPTION FACTOR CES-2"/>
    <property type="match status" value="1"/>
</dbReference>
<dbReference type="Proteomes" id="UP000663829">
    <property type="component" value="Unassembled WGS sequence"/>
</dbReference>
<dbReference type="PROSITE" id="PS50217">
    <property type="entry name" value="BZIP"/>
    <property type="match status" value="1"/>
</dbReference>
<dbReference type="SMART" id="SM00338">
    <property type="entry name" value="BRLZ"/>
    <property type="match status" value="1"/>
</dbReference>
<dbReference type="OrthoDB" id="6022300at2759"/>
<evidence type="ECO:0000256" key="1">
    <source>
        <dbReference type="ARBA" id="ARBA00004123"/>
    </source>
</evidence>
<comment type="similarity">
    <text evidence="2">Belongs to the bZIP family. NFIL3 subfamily.</text>
</comment>
<dbReference type="SUPFAM" id="SSF57959">
    <property type="entry name" value="Leucine zipper domain"/>
    <property type="match status" value="1"/>
</dbReference>
<dbReference type="AlphaFoldDB" id="A0A813NUZ1"/>
<name>A0A813NUZ1_9BILA</name>
<evidence type="ECO:0000313" key="9">
    <source>
        <dbReference type="EMBL" id="CAF0743521.1"/>
    </source>
</evidence>
<feature type="domain" description="BZIP" evidence="8">
    <location>
        <begin position="343"/>
        <end position="406"/>
    </location>
</feature>
<dbReference type="FunFam" id="1.20.5.170:FF:000025">
    <property type="entry name" value="nuclear factor interleukin-3-regulated protein-like"/>
    <property type="match status" value="1"/>
</dbReference>
<dbReference type="InterPro" id="IPR040223">
    <property type="entry name" value="PAR_bZIP"/>
</dbReference>
<dbReference type="GO" id="GO:0005634">
    <property type="term" value="C:nucleus"/>
    <property type="evidence" value="ECO:0007669"/>
    <property type="project" value="UniProtKB-SubCell"/>
</dbReference>
<dbReference type="EMBL" id="CAJNOQ010000030">
    <property type="protein sequence ID" value="CAF0743521.1"/>
    <property type="molecule type" value="Genomic_DNA"/>
</dbReference>
<sequence length="413" mass="47351">MVNSQSWFIQQLDIVVLGYILSQSVSVFAILPNGVHLINDSVKSVPEKFNAPFDQQRLQLLADAVEKVEYEDRNQQHSPPSSLSSTASNDENYPQTPKSIESFTDFSSISLLQPVQRDILLKYITDILQQKHKQQQQIDLQSLIQKFCTNFTPPTDEYPIDFSKTKQNESHYSAELTTDESLSPLSSVNSVDSSTKTNVSSTYPFMVTNKNGKSTRPFKAYPKDPLSLPIGFYSPLIQLGNNITSENLLNVLPSSIDDFSQQFRKRIQHAQERITQRLTVTPDSPTKQKELNLISNLVTTSSTMQIVQPPKKRYRSQTSQEPLQEQIQSTRINLDSYSDMSKDDTYRERRRKNNEAAKRSRDARRAKEDEIAIRAAWLEQENLKLRVENVQLKEENSQLRYQIYNTTNNNSNS</sequence>
<organism evidence="9 11">
    <name type="scientific">Didymodactylos carnosus</name>
    <dbReference type="NCBI Taxonomy" id="1234261"/>
    <lineage>
        <taxon>Eukaryota</taxon>
        <taxon>Metazoa</taxon>
        <taxon>Spiralia</taxon>
        <taxon>Gnathifera</taxon>
        <taxon>Rotifera</taxon>
        <taxon>Eurotatoria</taxon>
        <taxon>Bdelloidea</taxon>
        <taxon>Philodinida</taxon>
        <taxon>Philodinidae</taxon>
        <taxon>Didymodactylos</taxon>
    </lineage>
</organism>
<dbReference type="EMBL" id="CAJOBC010000030">
    <property type="protein sequence ID" value="CAF3522101.1"/>
    <property type="molecule type" value="Genomic_DNA"/>
</dbReference>
<feature type="region of interest" description="Disordered" evidence="7">
    <location>
        <begin position="305"/>
        <end position="366"/>
    </location>
</feature>
<evidence type="ECO:0000259" key="8">
    <source>
        <dbReference type="PROSITE" id="PS50217"/>
    </source>
</evidence>
<feature type="compositionally biased region" description="Basic and acidic residues" evidence="7">
    <location>
        <begin position="340"/>
        <end position="366"/>
    </location>
</feature>
<dbReference type="Pfam" id="PF07716">
    <property type="entry name" value="bZIP_2"/>
    <property type="match status" value="1"/>
</dbReference>
<keyword evidence="11" id="KW-1185">Reference proteome</keyword>
<evidence type="ECO:0000256" key="3">
    <source>
        <dbReference type="ARBA" id="ARBA00023015"/>
    </source>
</evidence>
<reference evidence="9" key="1">
    <citation type="submission" date="2021-02" db="EMBL/GenBank/DDBJ databases">
        <authorList>
            <person name="Nowell W R."/>
        </authorList>
    </citation>
    <scope>NUCLEOTIDE SEQUENCE</scope>
</reference>
<dbReference type="InterPro" id="IPR046347">
    <property type="entry name" value="bZIP_sf"/>
</dbReference>
<feature type="region of interest" description="Disordered" evidence="7">
    <location>
        <begin position="169"/>
        <end position="193"/>
    </location>
</feature>
<gene>
    <name evidence="9" type="ORF">GPM918_LOCUS407</name>
    <name evidence="10" type="ORF">SRO942_LOCUS408</name>
</gene>
<keyword evidence="3" id="KW-0805">Transcription regulation</keyword>
<evidence type="ECO:0000256" key="7">
    <source>
        <dbReference type="SAM" id="MobiDB-lite"/>
    </source>
</evidence>
<evidence type="ECO:0000256" key="6">
    <source>
        <dbReference type="ARBA" id="ARBA00023242"/>
    </source>
</evidence>
<evidence type="ECO:0000313" key="10">
    <source>
        <dbReference type="EMBL" id="CAF3522101.1"/>
    </source>
</evidence>
<evidence type="ECO:0000256" key="2">
    <source>
        <dbReference type="ARBA" id="ARBA00006079"/>
    </source>
</evidence>
<feature type="compositionally biased region" description="Polar residues" evidence="7">
    <location>
        <begin position="316"/>
        <end position="339"/>
    </location>
</feature>
<comment type="caution">
    <text evidence="9">The sequence shown here is derived from an EMBL/GenBank/DDBJ whole genome shotgun (WGS) entry which is preliminary data.</text>
</comment>
<comment type="subcellular location">
    <subcellularLocation>
        <location evidence="1">Nucleus</location>
    </subcellularLocation>
</comment>
<dbReference type="Gene3D" id="1.20.5.170">
    <property type="match status" value="1"/>
</dbReference>
<proteinExistence type="inferred from homology"/>
<keyword evidence="6" id="KW-0539">Nucleus</keyword>
<dbReference type="GO" id="GO:0000978">
    <property type="term" value="F:RNA polymerase II cis-regulatory region sequence-specific DNA binding"/>
    <property type="evidence" value="ECO:0007669"/>
    <property type="project" value="TreeGrafter"/>
</dbReference>